<protein>
    <submittedName>
        <fullName evidence="1">Uncharacterized protein</fullName>
    </submittedName>
</protein>
<sequence>MSYSLRQVLINEMENCPVTIDFDEASRAWRENKNILKDGMFSYKKEKRNCCHRDCEGLKCRKKRTINSDYCENHFNS</sequence>
<organism evidence="1">
    <name type="scientific">viral metagenome</name>
    <dbReference type="NCBI Taxonomy" id="1070528"/>
    <lineage>
        <taxon>unclassified sequences</taxon>
        <taxon>metagenomes</taxon>
        <taxon>organismal metagenomes</taxon>
    </lineage>
</organism>
<proteinExistence type="predicted"/>
<evidence type="ECO:0000313" key="1">
    <source>
        <dbReference type="EMBL" id="QHT04094.1"/>
    </source>
</evidence>
<dbReference type="EMBL" id="MN739423">
    <property type="protein sequence ID" value="QHT04094.1"/>
    <property type="molecule type" value="Genomic_DNA"/>
</dbReference>
<dbReference type="AlphaFoldDB" id="A0A6C0CK91"/>
<name>A0A6C0CK91_9ZZZZ</name>
<reference evidence="1" key="1">
    <citation type="journal article" date="2020" name="Nature">
        <title>Giant virus diversity and host interactions through global metagenomics.</title>
        <authorList>
            <person name="Schulz F."/>
            <person name="Roux S."/>
            <person name="Paez-Espino D."/>
            <person name="Jungbluth S."/>
            <person name="Walsh D.A."/>
            <person name="Denef V.J."/>
            <person name="McMahon K.D."/>
            <person name="Konstantinidis K.T."/>
            <person name="Eloe-Fadrosh E.A."/>
            <person name="Kyrpides N.C."/>
            <person name="Woyke T."/>
        </authorList>
    </citation>
    <scope>NUCLEOTIDE SEQUENCE</scope>
    <source>
        <strain evidence="1">GVMAG-M-3300021185-45</strain>
    </source>
</reference>
<accession>A0A6C0CK91</accession>